<name>A0A8J2JX08_9HEXA</name>
<evidence type="ECO:0000313" key="2">
    <source>
        <dbReference type="Proteomes" id="UP000708208"/>
    </source>
</evidence>
<keyword evidence="2" id="KW-1185">Reference proteome</keyword>
<dbReference type="AlphaFoldDB" id="A0A8J2JX08"/>
<gene>
    <name evidence="1" type="ORF">AFUS01_LOCUS5506</name>
</gene>
<organism evidence="1 2">
    <name type="scientific">Allacma fusca</name>
    <dbReference type="NCBI Taxonomy" id="39272"/>
    <lineage>
        <taxon>Eukaryota</taxon>
        <taxon>Metazoa</taxon>
        <taxon>Ecdysozoa</taxon>
        <taxon>Arthropoda</taxon>
        <taxon>Hexapoda</taxon>
        <taxon>Collembola</taxon>
        <taxon>Symphypleona</taxon>
        <taxon>Sminthuridae</taxon>
        <taxon>Allacma</taxon>
    </lineage>
</organism>
<comment type="caution">
    <text evidence="1">The sequence shown here is derived from an EMBL/GenBank/DDBJ whole genome shotgun (WGS) entry which is preliminary data.</text>
</comment>
<accession>A0A8J2JX08</accession>
<sequence length="93" mass="10881">QLDFQKIKSPGNFHEDSSVVFLDLPGLTVQPSTRTGRRWTSHFYLLFVKEYCTFTFATCGFKTSVPFTVCLSREVQEFIIFTQQLRTYHNLAY</sequence>
<dbReference type="EMBL" id="CAJVCH010035117">
    <property type="protein sequence ID" value="CAG7715973.1"/>
    <property type="molecule type" value="Genomic_DNA"/>
</dbReference>
<evidence type="ECO:0000313" key="1">
    <source>
        <dbReference type="EMBL" id="CAG7715973.1"/>
    </source>
</evidence>
<reference evidence="1" key="1">
    <citation type="submission" date="2021-06" db="EMBL/GenBank/DDBJ databases">
        <authorList>
            <person name="Hodson N. C."/>
            <person name="Mongue J. A."/>
            <person name="Jaron S. K."/>
        </authorList>
    </citation>
    <scope>NUCLEOTIDE SEQUENCE</scope>
</reference>
<proteinExistence type="predicted"/>
<protein>
    <submittedName>
        <fullName evidence="1">Uncharacterized protein</fullName>
    </submittedName>
</protein>
<feature type="non-terminal residue" evidence="1">
    <location>
        <position position="1"/>
    </location>
</feature>
<dbReference type="Proteomes" id="UP000708208">
    <property type="component" value="Unassembled WGS sequence"/>
</dbReference>